<evidence type="ECO:0000256" key="3">
    <source>
        <dbReference type="ARBA" id="ARBA00022490"/>
    </source>
</evidence>
<dbReference type="Proteomes" id="UP001590951">
    <property type="component" value="Unassembled WGS sequence"/>
</dbReference>
<organism evidence="8 9">
    <name type="scientific">Lepraria finkii</name>
    <dbReference type="NCBI Taxonomy" id="1340010"/>
    <lineage>
        <taxon>Eukaryota</taxon>
        <taxon>Fungi</taxon>
        <taxon>Dikarya</taxon>
        <taxon>Ascomycota</taxon>
        <taxon>Pezizomycotina</taxon>
        <taxon>Lecanoromycetes</taxon>
        <taxon>OSLEUM clade</taxon>
        <taxon>Lecanoromycetidae</taxon>
        <taxon>Lecanorales</taxon>
        <taxon>Lecanorineae</taxon>
        <taxon>Stereocaulaceae</taxon>
        <taxon>Lepraria</taxon>
    </lineage>
</organism>
<name>A0ABR4B8M0_9LECA</name>
<dbReference type="EMBL" id="JBHFEH010000021">
    <property type="protein sequence ID" value="KAL2053406.1"/>
    <property type="molecule type" value="Genomic_DNA"/>
</dbReference>
<evidence type="ECO:0000256" key="1">
    <source>
        <dbReference type="ARBA" id="ARBA00004514"/>
    </source>
</evidence>
<dbReference type="SUPFAM" id="SSF51161">
    <property type="entry name" value="Trimeric LpxA-like enzymes"/>
    <property type="match status" value="1"/>
</dbReference>
<dbReference type="InterPro" id="IPR011004">
    <property type="entry name" value="Trimer_LpxA-like_sf"/>
</dbReference>
<proteinExistence type="inferred from homology"/>
<comment type="subcellular location">
    <subcellularLocation>
        <location evidence="1">Cytoplasm</location>
        <location evidence="1">Cytosol</location>
    </subcellularLocation>
</comment>
<accession>A0ABR4B8M0</accession>
<evidence type="ECO:0000256" key="7">
    <source>
        <dbReference type="SAM" id="MobiDB-lite"/>
    </source>
</evidence>
<reference evidence="8 9" key="1">
    <citation type="submission" date="2024-09" db="EMBL/GenBank/DDBJ databases">
        <title>Rethinking Asexuality: The Enigmatic Case of Functional Sexual Genes in Lepraria (Stereocaulaceae).</title>
        <authorList>
            <person name="Doellman M."/>
            <person name="Sun Y."/>
            <person name="Barcenas-Pena A."/>
            <person name="Lumbsch H.T."/>
            <person name="Grewe F."/>
        </authorList>
    </citation>
    <scope>NUCLEOTIDE SEQUENCE [LARGE SCALE GENOMIC DNA]</scope>
    <source>
        <strain evidence="8 9">Grewe 0041</strain>
    </source>
</reference>
<evidence type="ECO:0000256" key="4">
    <source>
        <dbReference type="ARBA" id="ARBA00022540"/>
    </source>
</evidence>
<keyword evidence="4" id="KW-0396">Initiation factor</keyword>
<dbReference type="PANTHER" id="PTHR45989:SF1">
    <property type="entry name" value="TRANSLATION INITIATION FACTOR EIF-2B SUBUNIT GAMMA"/>
    <property type="match status" value="1"/>
</dbReference>
<evidence type="ECO:0000256" key="2">
    <source>
        <dbReference type="ARBA" id="ARBA00007878"/>
    </source>
</evidence>
<evidence type="ECO:0000256" key="6">
    <source>
        <dbReference type="ARBA" id="ARBA00046432"/>
    </source>
</evidence>
<evidence type="ECO:0000256" key="5">
    <source>
        <dbReference type="ARBA" id="ARBA00022917"/>
    </source>
</evidence>
<feature type="region of interest" description="Disordered" evidence="7">
    <location>
        <begin position="58"/>
        <end position="84"/>
    </location>
</feature>
<comment type="subunit">
    <text evidence="6">Component of the translation initiation factor 2B (eIF2B) complex which is a heterodecamer of two sets of five different subunits: alpha, beta, gamma, delta and epsilon. Subunits alpha, beta and delta comprise a regulatory subcomplex and subunits epsilon and gamma comprise a catalytic subcomplex. Within the complex, the hexameric regulatory complex resides at the center, with the two heterodimeric catalytic subcomplexes bound on opposite sides.</text>
</comment>
<dbReference type="InterPro" id="IPR051960">
    <property type="entry name" value="eIF2B_gamma"/>
</dbReference>
<gene>
    <name evidence="8" type="ORF">ABVK25_006400</name>
</gene>
<comment type="similarity">
    <text evidence="2">Belongs to the eIF-2B gamma/epsilon subunits family.</text>
</comment>
<evidence type="ECO:0000313" key="9">
    <source>
        <dbReference type="Proteomes" id="UP001590951"/>
    </source>
</evidence>
<keyword evidence="3" id="KW-0963">Cytoplasm</keyword>
<comment type="caution">
    <text evidence="8">The sequence shown here is derived from an EMBL/GenBank/DDBJ whole genome shotgun (WGS) entry which is preliminary data.</text>
</comment>
<dbReference type="Gene3D" id="2.160.10.10">
    <property type="entry name" value="Hexapeptide repeat proteins"/>
    <property type="match status" value="1"/>
</dbReference>
<evidence type="ECO:0000313" key="8">
    <source>
        <dbReference type="EMBL" id="KAL2053406.1"/>
    </source>
</evidence>
<keyword evidence="5" id="KW-0648">Protein biosynthesis</keyword>
<protein>
    <submittedName>
        <fullName evidence="8">Uncharacterized protein</fullName>
    </submittedName>
</protein>
<dbReference type="PANTHER" id="PTHR45989">
    <property type="entry name" value="TRANSLATION INITIATION FACTOR EIF-2B SUBUNIT GAMMA"/>
    <property type="match status" value="1"/>
</dbReference>
<sequence>MDGVTVGEKSVLQGCVVGRRAVVGRECGLRECEVQEGFQVEDGVEEKGHKFMVFDGLEEGGAGESEGEDGQEEGVMVVEGTDED</sequence>
<keyword evidence="9" id="KW-1185">Reference proteome</keyword>